<dbReference type="GO" id="GO:0016765">
    <property type="term" value="F:transferase activity, transferring alkyl or aryl (other than methyl) groups"/>
    <property type="evidence" value="ECO:0007669"/>
    <property type="project" value="InterPro"/>
</dbReference>
<feature type="binding site" evidence="4">
    <location>
        <position position="265"/>
    </location>
    <ligand>
        <name>dimethylallyl diphosphate</name>
        <dbReference type="ChEBI" id="CHEBI:57623"/>
    </ligand>
</feature>
<name>A0A9W9IGX2_9EURO</name>
<comment type="caution">
    <text evidence="5">The sequence shown here is derived from an EMBL/GenBank/DDBJ whole genome shotgun (WGS) entry which is preliminary data.</text>
</comment>
<feature type="binding site" evidence="4">
    <location>
        <position position="354"/>
    </location>
    <ligand>
        <name>dimethylallyl diphosphate</name>
        <dbReference type="ChEBI" id="CHEBI:57623"/>
    </ligand>
</feature>
<comment type="similarity">
    <text evidence="2">Belongs to the tryptophan dimethylallyltransferase family.</text>
</comment>
<protein>
    <submittedName>
        <fullName evidence="5">Uncharacterized protein</fullName>
    </submittedName>
</protein>
<dbReference type="GeneID" id="81422883"/>
<dbReference type="RefSeq" id="XP_056547313.1">
    <property type="nucleotide sequence ID" value="XM_056683707.1"/>
</dbReference>
<keyword evidence="3" id="KW-0808">Transferase</keyword>
<proteinExistence type="inferred from homology"/>
<evidence type="ECO:0000256" key="1">
    <source>
        <dbReference type="ARBA" id="ARBA00005179"/>
    </source>
</evidence>
<sequence>MTHSKNFSTEACVIPTWEVTSKWLSTTAASQPWWELVGAQLAMLAHNAQYSPEKQLEVILFFYTQVVPSLGKLQTPADPGWETRWRSLLTNDGSPVEHSWKWNADGSHGPEVRYCIEAIGPQTGTSSDPYNYLATKALVEQLVPLLPAMDLTWFYKLADTLQISRCQPATENPEAPPSSTFIAFEHVAEGIVPKVYFLPACDPESQGPPTFTTFGNAIRAAVGEKIEAADAVFEYVSSDPIGRTMSPDMLAIDCVDPAKSRLKLYASSSEASLESIVSIMSLGQRIQNIGKGVEELKLLLPLLLGESASDPAGIDFSIKQAFDESLAHPFDLYGRFTYYFDIAPGSALPTVKLYVPALRYGSSDESVATGLCKYLELKNRGQHVEGFRKTLNQFSELNREEGHRFQTYIAVAFQKDGSLALTSYLNPGIYRSL</sequence>
<dbReference type="InterPro" id="IPR017795">
    <property type="entry name" value="ABBA_NscD-like"/>
</dbReference>
<feature type="binding site" evidence="4">
    <location>
        <position position="113"/>
    </location>
    <ligand>
        <name>dimethylallyl diphosphate</name>
        <dbReference type="ChEBI" id="CHEBI:57623"/>
    </ligand>
</feature>
<feature type="binding site" evidence="4">
    <location>
        <position position="261"/>
    </location>
    <ligand>
        <name>dimethylallyl diphosphate</name>
        <dbReference type="ChEBI" id="CHEBI:57623"/>
    </ligand>
</feature>
<dbReference type="NCBIfam" id="TIGR03429">
    <property type="entry name" value="arom_pren_DMATS"/>
    <property type="match status" value="1"/>
</dbReference>
<evidence type="ECO:0000256" key="3">
    <source>
        <dbReference type="ARBA" id="ARBA00022679"/>
    </source>
</evidence>
<dbReference type="Pfam" id="PF11991">
    <property type="entry name" value="Trp_DMAT"/>
    <property type="match status" value="1"/>
</dbReference>
<accession>A0A9W9IGX2</accession>
<feature type="binding site" evidence="4">
    <location>
        <position position="194"/>
    </location>
    <ligand>
        <name>dimethylallyl diphosphate</name>
        <dbReference type="ChEBI" id="CHEBI:57623"/>
    </ligand>
</feature>
<dbReference type="OrthoDB" id="3354387at2759"/>
<comment type="pathway">
    <text evidence="1">Secondary metabolite biosynthesis.</text>
</comment>
<keyword evidence="6" id="KW-1185">Reference proteome</keyword>
<organism evidence="5 6">
    <name type="scientific">Penicillium canariense</name>
    <dbReference type="NCBI Taxonomy" id="189055"/>
    <lineage>
        <taxon>Eukaryota</taxon>
        <taxon>Fungi</taxon>
        <taxon>Dikarya</taxon>
        <taxon>Ascomycota</taxon>
        <taxon>Pezizomycotina</taxon>
        <taxon>Eurotiomycetes</taxon>
        <taxon>Eurotiomycetidae</taxon>
        <taxon>Eurotiales</taxon>
        <taxon>Aspergillaceae</taxon>
        <taxon>Penicillium</taxon>
    </lineage>
</organism>
<evidence type="ECO:0000313" key="5">
    <source>
        <dbReference type="EMBL" id="KAJ5175705.1"/>
    </source>
</evidence>
<dbReference type="SFLD" id="SFLDS00036">
    <property type="entry name" value="Aromatic_Prenyltransferase"/>
    <property type="match status" value="1"/>
</dbReference>
<dbReference type="AlphaFoldDB" id="A0A9W9IGX2"/>
<evidence type="ECO:0000256" key="4">
    <source>
        <dbReference type="PIRSR" id="PIRSR000509-1"/>
    </source>
</evidence>
<dbReference type="PANTHER" id="PTHR40627">
    <property type="entry name" value="INDOLE PRENYLTRANSFERASE TDIB-RELATED"/>
    <property type="match status" value="1"/>
</dbReference>
<evidence type="ECO:0000256" key="2">
    <source>
        <dbReference type="ARBA" id="ARBA00010209"/>
    </source>
</evidence>
<dbReference type="InterPro" id="IPR012148">
    <property type="entry name" value="ABBA_DMATS-like"/>
</dbReference>
<dbReference type="PIRSF" id="PIRSF000509">
    <property type="entry name" value="Trp_DMAT"/>
    <property type="match status" value="1"/>
</dbReference>
<reference evidence="5" key="1">
    <citation type="submission" date="2022-11" db="EMBL/GenBank/DDBJ databases">
        <authorList>
            <person name="Petersen C."/>
        </authorList>
    </citation>
    <scope>NUCLEOTIDE SEQUENCE</scope>
    <source>
        <strain evidence="5">IBT 26290</strain>
    </source>
</reference>
<dbReference type="PANTHER" id="PTHR40627:SF4">
    <property type="entry name" value="PRENYLTRANSFERASE ASQH1-RELATED"/>
    <property type="match status" value="1"/>
</dbReference>
<feature type="binding site" evidence="4">
    <location>
        <position position="196"/>
    </location>
    <ligand>
        <name>dimethylallyl diphosphate</name>
        <dbReference type="ChEBI" id="CHEBI:57623"/>
    </ligand>
</feature>
<dbReference type="GO" id="GO:0009820">
    <property type="term" value="P:alkaloid metabolic process"/>
    <property type="evidence" value="ECO:0007669"/>
    <property type="project" value="InterPro"/>
</dbReference>
<dbReference type="EMBL" id="JAPQKN010000001">
    <property type="protein sequence ID" value="KAJ5175705.1"/>
    <property type="molecule type" value="Genomic_DNA"/>
</dbReference>
<evidence type="ECO:0000313" key="6">
    <source>
        <dbReference type="Proteomes" id="UP001149163"/>
    </source>
</evidence>
<reference evidence="5" key="2">
    <citation type="journal article" date="2023" name="IMA Fungus">
        <title>Comparative genomic study of the Penicillium genus elucidates a diverse pangenome and 15 lateral gene transfer events.</title>
        <authorList>
            <person name="Petersen C."/>
            <person name="Sorensen T."/>
            <person name="Nielsen M.R."/>
            <person name="Sondergaard T.E."/>
            <person name="Sorensen J.L."/>
            <person name="Fitzpatrick D.A."/>
            <person name="Frisvad J.C."/>
            <person name="Nielsen K.L."/>
        </authorList>
    </citation>
    <scope>NUCLEOTIDE SEQUENCE</scope>
    <source>
        <strain evidence="5">IBT 26290</strain>
    </source>
</reference>
<feature type="binding site" evidence="4">
    <location>
        <position position="263"/>
    </location>
    <ligand>
        <name>dimethylallyl diphosphate</name>
        <dbReference type="ChEBI" id="CHEBI:57623"/>
    </ligand>
</feature>
<dbReference type="Proteomes" id="UP001149163">
    <property type="component" value="Unassembled WGS sequence"/>
</dbReference>
<dbReference type="CDD" id="cd13929">
    <property type="entry name" value="PT-DMATS_CymD"/>
    <property type="match status" value="1"/>
</dbReference>
<dbReference type="InterPro" id="IPR033964">
    <property type="entry name" value="ABBA"/>
</dbReference>
<gene>
    <name evidence="5" type="ORF">N7482_001582</name>
</gene>
<feature type="binding site" evidence="4">
    <location>
        <position position="97"/>
    </location>
    <ligand>
        <name>L-tryptophan</name>
        <dbReference type="ChEBI" id="CHEBI:57912"/>
    </ligand>
</feature>
<dbReference type="SFLD" id="SFLDG01162">
    <property type="entry name" value="I"/>
    <property type="match status" value="1"/>
</dbReference>